<name>A0A1G8XAS3_9GAMM</name>
<dbReference type="Proteomes" id="UP000199305">
    <property type="component" value="Unassembled WGS sequence"/>
</dbReference>
<accession>A0A1G8XAS3</accession>
<dbReference type="InterPro" id="IPR045748">
    <property type="entry name" value="DcaP"/>
</dbReference>
<dbReference type="Pfam" id="PF19577">
    <property type="entry name" value="DcaP"/>
    <property type="match status" value="1"/>
</dbReference>
<evidence type="ECO:0000313" key="4">
    <source>
        <dbReference type="Proteomes" id="UP000199305"/>
    </source>
</evidence>
<dbReference type="SUPFAM" id="SSF56935">
    <property type="entry name" value="Porins"/>
    <property type="match status" value="1"/>
</dbReference>
<proteinExistence type="predicted"/>
<evidence type="ECO:0000256" key="2">
    <source>
        <dbReference type="SAM" id="SignalP"/>
    </source>
</evidence>
<feature type="signal peptide" evidence="2">
    <location>
        <begin position="1"/>
        <end position="27"/>
    </location>
</feature>
<keyword evidence="2" id="KW-0732">Signal</keyword>
<dbReference type="STRING" id="658219.SAMN05216212_1023"/>
<dbReference type="RefSeq" id="WP_217631372.1">
    <property type="nucleotide sequence ID" value="NZ_FNFH01000002.1"/>
</dbReference>
<gene>
    <name evidence="3" type="ORF">SAMN05216212_1023</name>
</gene>
<dbReference type="EMBL" id="FNFH01000002">
    <property type="protein sequence ID" value="SDJ87477.1"/>
    <property type="molecule type" value="Genomic_DNA"/>
</dbReference>
<sequence>MTRTTQKLMARLSAGVLACSAAGMASAAESPSNEELQLRIQELQAQVETLAEQAKEARNQQSQEIVRDPEPAQPADGETQLKIGGFVKLDSAVSDYSDGDSATVGIGEDFLVPSTIPVGGESGEAKYHAHAKSTRLFVKTQTRFGAGQVNTHLEIDAMASGQGDERISNSSAQRLRHAYVDWDIDGSRSLLAGQTWSTFFNVGALPEGMDFVGPAGAVFARQPQLRFTQRLGNGSVQLAAENPATTLYNGSENPYDDNGTPDIVMRYNNSAGALSYSVASMSRELAYDSLLGQQSRRGYAVSLAGKLQLGSDDIRVMYSYGNALGRYMGLNSYRAGIIDANGEIELIDQSGGFLALRHFWSERWRSNLVLSMSSADNPDYAADTVASEYRSAQLNLLYSPVPKMTLGGEYIFASKQLENGSGALLDDEGDLQRLQFSVKYTF</sequence>
<keyword evidence="4" id="KW-1185">Reference proteome</keyword>
<protein>
    <submittedName>
        <fullName evidence="3">Porin subfamily protein</fullName>
    </submittedName>
</protein>
<evidence type="ECO:0000313" key="3">
    <source>
        <dbReference type="EMBL" id="SDJ87477.1"/>
    </source>
</evidence>
<reference evidence="4" key="1">
    <citation type="submission" date="2016-10" db="EMBL/GenBank/DDBJ databases">
        <authorList>
            <person name="Varghese N."/>
            <person name="Submissions S."/>
        </authorList>
    </citation>
    <scope>NUCLEOTIDE SEQUENCE [LARGE SCALE GENOMIC DNA]</scope>
    <source>
        <strain evidence="4">CGMCC 1.10658</strain>
    </source>
</reference>
<feature type="chain" id="PRO_5011535137" evidence="2">
    <location>
        <begin position="28"/>
        <end position="442"/>
    </location>
</feature>
<dbReference type="AlphaFoldDB" id="A0A1G8XAS3"/>
<feature type="region of interest" description="Disordered" evidence="1">
    <location>
        <begin position="51"/>
        <end position="76"/>
    </location>
</feature>
<evidence type="ECO:0000256" key="1">
    <source>
        <dbReference type="SAM" id="MobiDB-lite"/>
    </source>
</evidence>
<organism evidence="3 4">
    <name type="scientific">Microbulbifer yueqingensis</name>
    <dbReference type="NCBI Taxonomy" id="658219"/>
    <lineage>
        <taxon>Bacteria</taxon>
        <taxon>Pseudomonadati</taxon>
        <taxon>Pseudomonadota</taxon>
        <taxon>Gammaproteobacteria</taxon>
        <taxon>Cellvibrionales</taxon>
        <taxon>Microbulbiferaceae</taxon>
        <taxon>Microbulbifer</taxon>
    </lineage>
</organism>